<evidence type="ECO:0000256" key="2">
    <source>
        <dbReference type="PROSITE-ProRule" id="PRU00169"/>
    </source>
</evidence>
<dbReference type="PANTHER" id="PTHR44591">
    <property type="entry name" value="STRESS RESPONSE REGULATOR PROTEIN 1"/>
    <property type="match status" value="1"/>
</dbReference>
<dbReference type="Gene3D" id="2.40.50.1020">
    <property type="entry name" value="LytTr DNA-binding domain"/>
    <property type="match status" value="1"/>
</dbReference>
<evidence type="ECO:0000313" key="4">
    <source>
        <dbReference type="EMBL" id="BDS15713.1"/>
    </source>
</evidence>
<dbReference type="PROSITE" id="PS50110">
    <property type="entry name" value="RESPONSE_REGULATORY"/>
    <property type="match status" value="1"/>
</dbReference>
<sequence>MNKKYKILLLEDDPYVSSNLEEELEELNFEVLSVFNKQDAFIKLNAIKFDLAILDIRIGNDYEAGIEVASYIKDHIQIPFIYLTSNNDGRIKEAAFVAEPNSYLPKPYDIRVLLPIIELAFFNYSKQGNFRAFPKPLTDSIFIKKNKLIPIENEKFKLVEDKGNFGKSKIMQGDIVWIRSSKNRVFLKTINQSINRFGHVPVEEQDCYCLSTTLKKFESFVNPWFIKRASNAALINLNYVENIIDQAQIIMSDKSIIRVTNKKLLDYFNITKAK</sequence>
<keyword evidence="1 2" id="KW-0597">Phosphoprotein</keyword>
<evidence type="ECO:0000313" key="5">
    <source>
        <dbReference type="Proteomes" id="UP001060919"/>
    </source>
</evidence>
<dbReference type="PANTHER" id="PTHR44591:SF3">
    <property type="entry name" value="RESPONSE REGULATORY DOMAIN-CONTAINING PROTEIN"/>
    <property type="match status" value="1"/>
</dbReference>
<reference evidence="4" key="1">
    <citation type="submission" date="2022-09" db="EMBL/GenBank/DDBJ databases">
        <title>Aureispira anguillicida sp. nov., isolated from Leptocephalus of Japanese eel Anguilla japonica.</title>
        <authorList>
            <person name="Yuasa K."/>
            <person name="Mekata T."/>
            <person name="Ikunari K."/>
        </authorList>
    </citation>
    <scope>NUCLEOTIDE SEQUENCE</scope>
    <source>
        <strain evidence="4">EL160426</strain>
        <plasmid evidence="4">pAUEb</plasmid>
    </source>
</reference>
<feature type="modified residue" description="4-aspartylphosphate" evidence="2">
    <location>
        <position position="55"/>
    </location>
</feature>
<evidence type="ECO:0000259" key="3">
    <source>
        <dbReference type="PROSITE" id="PS50110"/>
    </source>
</evidence>
<dbReference type="Pfam" id="PF00072">
    <property type="entry name" value="Response_reg"/>
    <property type="match status" value="1"/>
</dbReference>
<dbReference type="SMART" id="SM00448">
    <property type="entry name" value="REC"/>
    <property type="match status" value="1"/>
</dbReference>
<dbReference type="KEGG" id="aup:AsAng_0064970"/>
<dbReference type="InterPro" id="IPR001789">
    <property type="entry name" value="Sig_transdc_resp-reg_receiver"/>
</dbReference>
<dbReference type="InterPro" id="IPR050595">
    <property type="entry name" value="Bact_response_regulator"/>
</dbReference>
<dbReference type="SUPFAM" id="SSF52172">
    <property type="entry name" value="CheY-like"/>
    <property type="match status" value="1"/>
</dbReference>
<name>A0A915YM91_9BACT</name>
<keyword evidence="4" id="KW-0614">Plasmid</keyword>
<feature type="domain" description="Response regulatory" evidence="3">
    <location>
        <begin position="6"/>
        <end position="121"/>
    </location>
</feature>
<dbReference type="GO" id="GO:0000160">
    <property type="term" value="P:phosphorelay signal transduction system"/>
    <property type="evidence" value="ECO:0007669"/>
    <property type="project" value="InterPro"/>
</dbReference>
<dbReference type="Proteomes" id="UP001060919">
    <property type="component" value="Plasmid pAUEb"/>
</dbReference>
<protein>
    <submittedName>
        <fullName evidence="4">Response regulator</fullName>
    </submittedName>
</protein>
<dbReference type="InterPro" id="IPR011006">
    <property type="entry name" value="CheY-like_superfamily"/>
</dbReference>
<dbReference type="Gene3D" id="3.40.50.2300">
    <property type="match status" value="1"/>
</dbReference>
<accession>A0A915YM91</accession>
<dbReference type="AlphaFoldDB" id="A0A915YM91"/>
<dbReference type="RefSeq" id="WP_264793696.1">
    <property type="nucleotide sequence ID" value="NZ_AP026869.1"/>
</dbReference>
<keyword evidence="5" id="KW-1185">Reference proteome</keyword>
<organism evidence="4 5">
    <name type="scientific">Aureispira anguillae</name>
    <dbReference type="NCBI Taxonomy" id="2864201"/>
    <lineage>
        <taxon>Bacteria</taxon>
        <taxon>Pseudomonadati</taxon>
        <taxon>Bacteroidota</taxon>
        <taxon>Saprospiria</taxon>
        <taxon>Saprospirales</taxon>
        <taxon>Saprospiraceae</taxon>
        <taxon>Aureispira</taxon>
    </lineage>
</organism>
<gene>
    <name evidence="4" type="ORF">AsAng_0064970</name>
</gene>
<dbReference type="EMBL" id="AP026869">
    <property type="protein sequence ID" value="BDS15713.1"/>
    <property type="molecule type" value="Genomic_DNA"/>
</dbReference>
<geneLocation type="plasmid" evidence="4 5">
    <name>pAUEb</name>
</geneLocation>
<proteinExistence type="predicted"/>
<evidence type="ECO:0000256" key="1">
    <source>
        <dbReference type="ARBA" id="ARBA00022553"/>
    </source>
</evidence>